<evidence type="ECO:0000313" key="2">
    <source>
        <dbReference type="EMBL" id="MBC3910150.1"/>
    </source>
</evidence>
<organism evidence="2 3">
    <name type="scientific">Undibacterium umbellatum</name>
    <dbReference type="NCBI Taxonomy" id="2762300"/>
    <lineage>
        <taxon>Bacteria</taxon>
        <taxon>Pseudomonadati</taxon>
        <taxon>Pseudomonadota</taxon>
        <taxon>Betaproteobacteria</taxon>
        <taxon>Burkholderiales</taxon>
        <taxon>Oxalobacteraceae</taxon>
        <taxon>Undibacterium</taxon>
    </lineage>
</organism>
<dbReference type="Proteomes" id="UP000646911">
    <property type="component" value="Unassembled WGS sequence"/>
</dbReference>
<dbReference type="SUPFAM" id="SSF55729">
    <property type="entry name" value="Acyl-CoA N-acyltransferases (Nat)"/>
    <property type="match status" value="1"/>
</dbReference>
<evidence type="ECO:0000259" key="1">
    <source>
        <dbReference type="PROSITE" id="PS51186"/>
    </source>
</evidence>
<proteinExistence type="predicted"/>
<dbReference type="InterPro" id="IPR000182">
    <property type="entry name" value="GNAT_dom"/>
</dbReference>
<sequence>MYKLPAALALREVYDDDQAFLDALYASRREDLRQMPMDAAFIAQMIKMQQHVQMEGVRMNYPDAMHRVIERAGQAVGRVIINAGSDDIRLIDIAIIPSVQRQGIARAILLALQADAQGQGKGVSLAVEQTNFAARGLYLQLGFVAISADALFEQMHWRSQAAAEEQAMIDLLPATTLAHKITQQGQFDATA</sequence>
<comment type="caution">
    <text evidence="2">The sequence shown here is derived from an EMBL/GenBank/DDBJ whole genome shotgun (WGS) entry which is preliminary data.</text>
</comment>
<reference evidence="2 3" key="1">
    <citation type="submission" date="2020-08" db="EMBL/GenBank/DDBJ databases">
        <title>Novel species isolated from subtropical streams in China.</title>
        <authorList>
            <person name="Lu H."/>
        </authorList>
    </citation>
    <scope>NUCLEOTIDE SEQUENCE [LARGE SCALE GENOMIC DNA]</scope>
    <source>
        <strain evidence="2 3">NL8W</strain>
    </source>
</reference>
<dbReference type="Pfam" id="PF00583">
    <property type="entry name" value="Acetyltransf_1"/>
    <property type="match status" value="1"/>
</dbReference>
<dbReference type="CDD" id="cd04301">
    <property type="entry name" value="NAT_SF"/>
    <property type="match status" value="1"/>
</dbReference>
<dbReference type="Gene3D" id="3.40.630.30">
    <property type="match status" value="1"/>
</dbReference>
<name>A0ABR6ZFL7_9BURK</name>
<protein>
    <submittedName>
        <fullName evidence="2">GNAT family N-acetyltransferase</fullName>
    </submittedName>
</protein>
<feature type="domain" description="N-acetyltransferase" evidence="1">
    <location>
        <begin position="11"/>
        <end position="173"/>
    </location>
</feature>
<dbReference type="RefSeq" id="WP_186955657.1">
    <property type="nucleotide sequence ID" value="NZ_JACOFX010000014.1"/>
</dbReference>
<dbReference type="InterPro" id="IPR016181">
    <property type="entry name" value="Acyl_CoA_acyltransferase"/>
</dbReference>
<keyword evidence="3" id="KW-1185">Reference proteome</keyword>
<accession>A0ABR6ZFL7</accession>
<evidence type="ECO:0000313" key="3">
    <source>
        <dbReference type="Proteomes" id="UP000646911"/>
    </source>
</evidence>
<gene>
    <name evidence="2" type="ORF">H8L47_21535</name>
</gene>
<dbReference type="PROSITE" id="PS51186">
    <property type="entry name" value="GNAT"/>
    <property type="match status" value="1"/>
</dbReference>
<dbReference type="EMBL" id="JACOFX010000014">
    <property type="protein sequence ID" value="MBC3910150.1"/>
    <property type="molecule type" value="Genomic_DNA"/>
</dbReference>